<evidence type="ECO:0000313" key="1">
    <source>
        <dbReference type="EMBL" id="CCQ43580.1"/>
    </source>
</evidence>
<organism evidence="1">
    <name type="scientific">Homo sapiens</name>
    <name type="common">Human</name>
    <dbReference type="NCBI Taxonomy" id="9606"/>
    <lineage>
        <taxon>Eukaryota</taxon>
        <taxon>Metazoa</taxon>
        <taxon>Chordata</taxon>
        <taxon>Craniata</taxon>
        <taxon>Vertebrata</taxon>
        <taxon>Euteleostomi</taxon>
        <taxon>Mammalia</taxon>
        <taxon>Eutheria</taxon>
        <taxon>Euarchontoglires</taxon>
        <taxon>Primates</taxon>
        <taxon>Haplorrhini</taxon>
        <taxon>Catarrhini</taxon>
        <taxon>Hominidae</taxon>
        <taxon>Homo</taxon>
    </lineage>
</organism>
<proteinExistence type="predicted"/>
<gene>
    <name evidence="1" type="primary">IARS2</name>
</gene>
<dbReference type="AlphaFoldDB" id="L8E8E9"/>
<dbReference type="EMBL" id="HF584083">
    <property type="protein sequence ID" value="CCQ43580.1"/>
    <property type="molecule type" value="Genomic_DNA"/>
</dbReference>
<protein>
    <submittedName>
        <fullName evidence="1">Alternative protein IARS2</fullName>
    </submittedName>
</protein>
<sequence length="46" mass="5216">MDLPLEKREKRCPSLLGMSFILMLSLMEDKIKAKSLRMVLMSFAGG</sequence>
<reference evidence="1" key="1">
    <citation type="journal article" date="2013" name="PLoS ONE">
        <title>Direct detection of alternative open reading frames translation products in human significantly expands the proteome.</title>
        <authorList>
            <person name="Vanderperre B."/>
            <person name="Lucier J.-F."/>
            <person name="Motard J."/>
            <person name="Tremblay G."/>
            <person name="Vanderperre S."/>
            <person name="Wisztorski M."/>
            <person name="Salzet M."/>
            <person name="Boisvert F.-M."/>
            <person name="Roucou X."/>
        </authorList>
    </citation>
    <scope>NUCLEOTIDE SEQUENCE</scope>
</reference>
<dbReference type="ChiTaRS" id="IARS2">
    <property type="organism name" value="human"/>
</dbReference>
<name>L8E8E9_HUMAN</name>
<accession>L8E8E9</accession>
<dbReference type="OrthoDB" id="10264412at2759"/>